<sequence length="1293" mass="150265">MISKFIQILQKNRQLQDSNLHGQTQWISSPSPQPFGQADFYAVYMLTKYKSFKFRIKQFQHQYLFYKYNITNYTSNIFNFEDDFKSKEQGELIYQINMILYKQISIQIIQIQYYQNQVIQTMKCRVFFVNFTILLITICRSQLIYSNFYGTFTSANFDWNIYQRDTHGYTVINCGLKNVLIMSECTNYEFNSLTSKTFELPSHDLINLSFRLWMVYSVNYSFYLYVDNELYLLIQTSLHSFTNDCSSYGSYEISENIVHSSSSVQITMVSDWQSWGFSEFNLNAINITQKIWELAYQSLNQIFFSSISFEDGWMTNGIASQQREQCTDFNYLRSTGNYFIKDFLLQVHNKISLNFKVLIFNKATPTIDFKIDNQLLITQISNSYVDSSVIICSKFIVIQLQISDFVHNNQNLRIEITTSADGTTSWFGIRDFSLFTDIIEDYQCKDLNILPFDGCFSNQYDCNQGCSNCVKGICINCLDGWYLHTKNTCIPICGDNMLMLNEVCDDGNSIPYDGCHNCQFSCPLNCILCVFGICQECEQSYFYIENRCVSNINYFENTGYQYQPTSQQQSILQQSSQLYQILKNNYYGLNIVSSFLNSYFSDYQFNRGYYQDSLTEFSLQNNNCYNCVQNCQLECLICLQDKCYACFDGWQLVDHKCQQICGDKQVALYSYEQCDDGNQSIDDGCHECQFQCGLFCQFCDKELNCIICEPNFKLVHHACEPICGDKIVINGLEECDDGNDIKYDGCYECQFQCRFGCKVCESGNCQDKCKAEEEFINGQCIQKVAIINQSEEIQSQQFEQKIECKNNCLVCDGNLCLECQPDYLLENNKCLSCGNGIKNNDEECDDGNRIISDGCSNQCNIEQNWNCIESISQLSLCFPTTKIQIEFLNSTLNKQYVKLSYTKKVKLDQQDVNFLDFNFNSINIDPTYYNISIFPVIEIVSNETRNINYELKIEINKQLSQNPILDVKVDLILLDENDLPVPPSSAQIVLTAPLVLNQAQVEVSQNFQKFGYNLMLALGGFAIFAFLLGSPQQFLEILDTLQFYSYLKFINVEYPENLNIYFKSSELISVDPILQFLGIKDNFEDQLGGNVIQCFGKFYQYQINADLITNIQSQFMQVIVFFSLLITFKIYLKFCLKSCFTSNFIYFVRKLKSKAVEWIAIKLYQINQYIKNYQHFDIINLIINCYYANAWDLSFKVLLYLTFNKQSGIRPLVSYVVCLIYLVIGISIVVKNLRTHNNIIDFKKLRNQQHQSIILLKKQCKIALQHNAQCSLFPLVCIQGLYRFSRLQLLTQK</sequence>
<keyword evidence="4" id="KW-0472">Membrane</keyword>
<dbReference type="PANTHER" id="PTHR38934">
    <property type="entry name" value="HYPHALLY REGULATED CELL WALL PROTEIN 1"/>
    <property type="match status" value="1"/>
</dbReference>
<dbReference type="OrthoDB" id="300641at2759"/>
<keyword evidence="4" id="KW-1133">Transmembrane helix</keyword>
<feature type="transmembrane region" description="Helical" evidence="4">
    <location>
        <begin position="1115"/>
        <end position="1132"/>
    </location>
</feature>
<dbReference type="InterPro" id="IPR006212">
    <property type="entry name" value="Furin_repeat"/>
</dbReference>
<dbReference type="NCBIfam" id="TIGR02232">
    <property type="entry name" value="myxo_disulf_rpt"/>
    <property type="match status" value="2"/>
</dbReference>
<dbReference type="SMART" id="SM00181">
    <property type="entry name" value="EGF"/>
    <property type="match status" value="4"/>
</dbReference>
<keyword evidence="1" id="KW-0732">Signal</keyword>
<dbReference type="SMART" id="SM00261">
    <property type="entry name" value="FU"/>
    <property type="match status" value="5"/>
</dbReference>
<dbReference type="EMBL" id="CAJJDP010000048">
    <property type="protein sequence ID" value="CAD8166551.1"/>
    <property type="molecule type" value="Genomic_DNA"/>
</dbReference>
<name>A0A8S1UNL1_PAROT</name>
<dbReference type="Proteomes" id="UP000683925">
    <property type="component" value="Unassembled WGS sequence"/>
</dbReference>
<keyword evidence="7" id="KW-1185">Reference proteome</keyword>
<dbReference type="InterPro" id="IPR011936">
    <property type="entry name" value="Myxo_disulph_rpt"/>
</dbReference>
<proteinExistence type="predicted"/>
<reference evidence="6" key="1">
    <citation type="submission" date="2021-01" db="EMBL/GenBank/DDBJ databases">
        <authorList>
            <consortium name="Genoscope - CEA"/>
            <person name="William W."/>
        </authorList>
    </citation>
    <scope>NUCLEOTIDE SEQUENCE</scope>
</reference>
<feature type="transmembrane region" description="Helical" evidence="4">
    <location>
        <begin position="1212"/>
        <end position="1230"/>
    </location>
</feature>
<comment type="caution">
    <text evidence="6">The sequence shown here is derived from an EMBL/GenBank/DDBJ whole genome shotgun (WGS) entry which is preliminary data.</text>
</comment>
<feature type="domain" description="EGF-like" evidence="5">
    <location>
        <begin position="687"/>
        <end position="720"/>
    </location>
</feature>
<evidence type="ECO:0000256" key="3">
    <source>
        <dbReference type="ARBA" id="ARBA00023157"/>
    </source>
</evidence>
<dbReference type="InterPro" id="IPR000742">
    <property type="entry name" value="EGF"/>
</dbReference>
<organism evidence="6 7">
    <name type="scientific">Paramecium octaurelia</name>
    <dbReference type="NCBI Taxonomy" id="43137"/>
    <lineage>
        <taxon>Eukaryota</taxon>
        <taxon>Sar</taxon>
        <taxon>Alveolata</taxon>
        <taxon>Ciliophora</taxon>
        <taxon>Intramacronucleata</taxon>
        <taxon>Oligohymenophorea</taxon>
        <taxon>Peniculida</taxon>
        <taxon>Parameciidae</taxon>
        <taxon>Paramecium</taxon>
    </lineage>
</organism>
<dbReference type="OMA" id="RTHNNII"/>
<evidence type="ECO:0000313" key="7">
    <source>
        <dbReference type="Proteomes" id="UP000683925"/>
    </source>
</evidence>
<feature type="domain" description="EGF-like" evidence="5">
    <location>
        <begin position="803"/>
        <end position="831"/>
    </location>
</feature>
<evidence type="ECO:0000313" key="6">
    <source>
        <dbReference type="EMBL" id="CAD8166551.1"/>
    </source>
</evidence>
<evidence type="ECO:0000256" key="2">
    <source>
        <dbReference type="ARBA" id="ARBA00022737"/>
    </source>
</evidence>
<protein>
    <recommendedName>
        <fullName evidence="5">EGF-like domain-containing protein</fullName>
    </recommendedName>
</protein>
<keyword evidence="2" id="KW-0677">Repeat</keyword>
<accession>A0A8S1UNL1</accession>
<dbReference type="PANTHER" id="PTHR38934:SF6">
    <property type="entry name" value="CHROMOSOME UNDETERMINED SCAFFOLD_176, WHOLE GENOME SHOTGUN SEQUENCE"/>
    <property type="match status" value="1"/>
</dbReference>
<keyword evidence="4" id="KW-0812">Transmembrane</keyword>
<gene>
    <name evidence="6" type="ORF">POCTA_138.1.T0480216</name>
</gene>
<evidence type="ECO:0000256" key="4">
    <source>
        <dbReference type="SAM" id="Phobius"/>
    </source>
</evidence>
<keyword evidence="3" id="KW-1015">Disulfide bond</keyword>
<evidence type="ECO:0000259" key="5">
    <source>
        <dbReference type="SMART" id="SM00181"/>
    </source>
</evidence>
<evidence type="ECO:0000256" key="1">
    <source>
        <dbReference type="ARBA" id="ARBA00022729"/>
    </source>
</evidence>
<dbReference type="Pfam" id="PF13948">
    <property type="entry name" value="DUF4215"/>
    <property type="match status" value="4"/>
</dbReference>
<feature type="domain" description="EGF-like" evidence="5">
    <location>
        <begin position="626"/>
        <end position="658"/>
    </location>
</feature>
<feature type="domain" description="EGF-like" evidence="5">
    <location>
        <begin position="461"/>
        <end position="490"/>
    </location>
</feature>